<protein>
    <submittedName>
        <fullName evidence="2">Uncharacterized protein</fullName>
    </submittedName>
</protein>
<dbReference type="Proteomes" id="UP000566813">
    <property type="component" value="Unassembled WGS sequence"/>
</dbReference>
<keyword evidence="3" id="KW-1185">Reference proteome</keyword>
<evidence type="ECO:0000313" key="2">
    <source>
        <dbReference type="EMBL" id="MBC2665655.1"/>
    </source>
</evidence>
<evidence type="ECO:0000313" key="3">
    <source>
        <dbReference type="Proteomes" id="UP000566813"/>
    </source>
</evidence>
<keyword evidence="1" id="KW-0472">Membrane</keyword>
<evidence type="ECO:0000256" key="1">
    <source>
        <dbReference type="SAM" id="Phobius"/>
    </source>
</evidence>
<name>A0A7X1KLW4_9SPHN</name>
<organism evidence="2 3">
    <name type="scientific">Novosphingobium flavum</name>
    <dbReference type="NCBI Taxonomy" id="1778672"/>
    <lineage>
        <taxon>Bacteria</taxon>
        <taxon>Pseudomonadati</taxon>
        <taxon>Pseudomonadota</taxon>
        <taxon>Alphaproteobacteria</taxon>
        <taxon>Sphingomonadales</taxon>
        <taxon>Sphingomonadaceae</taxon>
        <taxon>Novosphingobium</taxon>
    </lineage>
</organism>
<proteinExistence type="predicted"/>
<sequence length="190" mass="19823">MQQIDLDWPVLLIVAVVVLLIAVWLFGRATRTPVRRERRPDVLDEGAAPAQRNQLLIDSAPAASAAFAVPPAGELMGGVAEVIAAAVQEEAAAAGSIETAPGIPDAPAPAASADDLTRIKGVGPKLSTLLAGLGVTRFAQIAEWTDADLARIDPELGAFAGRPARDKWIEQAQLLAAGDTAGYEDRFGKL</sequence>
<accession>A0A7X1KLW4</accession>
<reference evidence="2 3" key="1">
    <citation type="submission" date="2020-08" db="EMBL/GenBank/DDBJ databases">
        <title>The genome sequence of type strain Novosphingobium flavum NBRC 111647.</title>
        <authorList>
            <person name="Liu Y."/>
        </authorList>
    </citation>
    <scope>NUCLEOTIDE SEQUENCE [LARGE SCALE GENOMIC DNA]</scope>
    <source>
        <strain evidence="2 3">NBRC 111647</strain>
    </source>
</reference>
<keyword evidence="1" id="KW-0812">Transmembrane</keyword>
<keyword evidence="1" id="KW-1133">Transmembrane helix</keyword>
<feature type="transmembrane region" description="Helical" evidence="1">
    <location>
        <begin position="6"/>
        <end position="26"/>
    </location>
</feature>
<dbReference type="AlphaFoldDB" id="A0A7X1KLW4"/>
<comment type="caution">
    <text evidence="2">The sequence shown here is derived from an EMBL/GenBank/DDBJ whole genome shotgun (WGS) entry which is preliminary data.</text>
</comment>
<dbReference type="Gene3D" id="1.10.150.20">
    <property type="entry name" value="5' to 3' exonuclease, C-terminal subdomain"/>
    <property type="match status" value="1"/>
</dbReference>
<dbReference type="EMBL" id="JACLAW010000006">
    <property type="protein sequence ID" value="MBC2665655.1"/>
    <property type="molecule type" value="Genomic_DNA"/>
</dbReference>
<dbReference type="RefSeq" id="WP_185663920.1">
    <property type="nucleotide sequence ID" value="NZ_JACLAW010000006.1"/>
</dbReference>
<gene>
    <name evidence="2" type="ORF">H7F51_08970</name>
</gene>